<keyword evidence="2" id="KW-1185">Reference proteome</keyword>
<evidence type="ECO:0000313" key="1">
    <source>
        <dbReference type="EMBL" id="KAI6088908.1"/>
    </source>
</evidence>
<proteinExistence type="predicted"/>
<organism evidence="1 2">
    <name type="scientific">Hypoxylon rubiginosum</name>
    <dbReference type="NCBI Taxonomy" id="110542"/>
    <lineage>
        <taxon>Eukaryota</taxon>
        <taxon>Fungi</taxon>
        <taxon>Dikarya</taxon>
        <taxon>Ascomycota</taxon>
        <taxon>Pezizomycotina</taxon>
        <taxon>Sordariomycetes</taxon>
        <taxon>Xylariomycetidae</taxon>
        <taxon>Xylariales</taxon>
        <taxon>Hypoxylaceae</taxon>
        <taxon>Hypoxylon</taxon>
    </lineage>
</organism>
<dbReference type="Proteomes" id="UP001497680">
    <property type="component" value="Unassembled WGS sequence"/>
</dbReference>
<name>A0ACC0D8C5_9PEZI</name>
<evidence type="ECO:0000313" key="2">
    <source>
        <dbReference type="Proteomes" id="UP001497680"/>
    </source>
</evidence>
<comment type="caution">
    <text evidence="1">The sequence shown here is derived from an EMBL/GenBank/DDBJ whole genome shotgun (WGS) entry which is preliminary data.</text>
</comment>
<reference evidence="1 2" key="1">
    <citation type="journal article" date="2022" name="New Phytol.">
        <title>Ecological generalism drives hyperdiversity of secondary metabolite gene clusters in xylarialean endophytes.</title>
        <authorList>
            <person name="Franco M.E.E."/>
            <person name="Wisecaver J.H."/>
            <person name="Arnold A.E."/>
            <person name="Ju Y.M."/>
            <person name="Slot J.C."/>
            <person name="Ahrendt S."/>
            <person name="Moore L.P."/>
            <person name="Eastman K.E."/>
            <person name="Scott K."/>
            <person name="Konkel Z."/>
            <person name="Mondo S.J."/>
            <person name="Kuo A."/>
            <person name="Hayes R.D."/>
            <person name="Haridas S."/>
            <person name="Andreopoulos B."/>
            <person name="Riley R."/>
            <person name="LaButti K."/>
            <person name="Pangilinan J."/>
            <person name="Lipzen A."/>
            <person name="Amirebrahimi M."/>
            <person name="Yan J."/>
            <person name="Adam C."/>
            <person name="Keymanesh K."/>
            <person name="Ng V."/>
            <person name="Louie K."/>
            <person name="Northen T."/>
            <person name="Drula E."/>
            <person name="Henrissat B."/>
            <person name="Hsieh H.M."/>
            <person name="Youens-Clark K."/>
            <person name="Lutzoni F."/>
            <person name="Miadlikowska J."/>
            <person name="Eastwood D.C."/>
            <person name="Hamelin R.C."/>
            <person name="Grigoriev I.V."/>
            <person name="U'Ren J.M."/>
        </authorList>
    </citation>
    <scope>NUCLEOTIDE SEQUENCE [LARGE SCALE GENOMIC DNA]</scope>
    <source>
        <strain evidence="1 2">ER1909</strain>
    </source>
</reference>
<dbReference type="EMBL" id="MU394298">
    <property type="protein sequence ID" value="KAI6088908.1"/>
    <property type="molecule type" value="Genomic_DNA"/>
</dbReference>
<protein>
    <submittedName>
        <fullName evidence="1">Ima1 N-terminal domain-containing protein</fullName>
    </submittedName>
</protein>
<sequence>MAALRSRKYLGCFYCGKGSKLRFEGQKSFDCSNCDATNWLDEHGDITDPPAAAEPVERSQVQFAIPQSSAIRSPSRSISPGGLSAEESIFCDVCLRSQHMLTSSLAQFEWPEDMKSAEYAIRERQYWSLRKDLEKRYPQTCAQCEPKVEAKLHEASYNAQTDHLRRMMGRTRLQRREIKKRGILDVVDSAGKWSWYLGFVLQFLWHIAMLSSFIMGHYAGSLTDSWMNSALNGIQRLGYSQLSHTDQLMRWAIALSLCSLPWNPRFKQTIRGFTAHYLGFKQWYTYQLLILLVRYAGLSMVQYGSVKEVSTSAQLGAQLGTALLMAYVYHASRKTIHTDTTPLFRPRSKTTSPNVSRIVSEPPQQANDLGSILDEIANAPSMPRLKSPDNLPPGPGLYQTSATGNGLLGGTYGRPRENKFSEPSFNSLRLSDPVVVEKPAPQPIHYEEEMDWSPSASQHRAFSSYNPYKVKNTNPRFSDTPIEPKAGPIWYKVPPAPISPAQRLRNPPMRPIIRESPKEKKENFFQSGAKGPVNVGSKNHGGLADIKFAEPKFFAPEEKNDPRDNLSRMFASSFSISPDPDEEHVRNSRRAATGSLFAVCRDAAGVRSYRIGRFVELFVLAGALCAWVFALSTKEQYGPSLALTSVIACLIVSIRLAADLQVDAQTRDGKQPPIFALSWANLGLVQVIFSLILAWNVWSQSGSEISCRTYGSAHFTTVMIHQMWHTFV</sequence>
<gene>
    <name evidence="1" type="ORF">F4821DRAFT_232510</name>
</gene>
<accession>A0ACC0D8C5</accession>